<sequence>MKTSPTLHLISSILLVFGLLPTEAKKNISLKQTEKAITLVRGETPILTYHVAEVPPPKGVDPIYNRSGFIYPMHAPSGGIVTSIHPAD</sequence>
<proteinExistence type="predicted"/>
<evidence type="ECO:0000313" key="1">
    <source>
        <dbReference type="EMBL" id="SVC06208.1"/>
    </source>
</evidence>
<name>A0A382J331_9ZZZZ</name>
<accession>A0A382J331</accession>
<gene>
    <name evidence="1" type="ORF">METZ01_LOCUS259062</name>
</gene>
<dbReference type="AlphaFoldDB" id="A0A382J331"/>
<protein>
    <submittedName>
        <fullName evidence="1">Uncharacterized protein</fullName>
    </submittedName>
</protein>
<reference evidence="1" key="1">
    <citation type="submission" date="2018-05" db="EMBL/GenBank/DDBJ databases">
        <authorList>
            <person name="Lanie J.A."/>
            <person name="Ng W.-L."/>
            <person name="Kazmierczak K.M."/>
            <person name="Andrzejewski T.M."/>
            <person name="Davidsen T.M."/>
            <person name="Wayne K.J."/>
            <person name="Tettelin H."/>
            <person name="Glass J.I."/>
            <person name="Rusch D."/>
            <person name="Podicherti R."/>
            <person name="Tsui H.-C.T."/>
            <person name="Winkler M.E."/>
        </authorList>
    </citation>
    <scope>NUCLEOTIDE SEQUENCE</scope>
</reference>
<organism evidence="1">
    <name type="scientific">marine metagenome</name>
    <dbReference type="NCBI Taxonomy" id="408172"/>
    <lineage>
        <taxon>unclassified sequences</taxon>
        <taxon>metagenomes</taxon>
        <taxon>ecological metagenomes</taxon>
    </lineage>
</organism>
<dbReference type="EMBL" id="UINC01071364">
    <property type="protein sequence ID" value="SVC06208.1"/>
    <property type="molecule type" value="Genomic_DNA"/>
</dbReference>
<feature type="non-terminal residue" evidence="1">
    <location>
        <position position="88"/>
    </location>
</feature>